<comment type="caution">
    <text evidence="3">The sequence shown here is derived from an EMBL/GenBank/DDBJ whole genome shotgun (WGS) entry which is preliminary data.</text>
</comment>
<evidence type="ECO:0000313" key="4">
    <source>
        <dbReference type="Proteomes" id="UP000322188"/>
    </source>
</evidence>
<dbReference type="EMBL" id="SAYK01000008">
    <property type="protein sequence ID" value="TXJ59569.1"/>
    <property type="molecule type" value="Genomic_DNA"/>
</dbReference>
<evidence type="ECO:0000256" key="1">
    <source>
        <dbReference type="ARBA" id="ARBA00007435"/>
    </source>
</evidence>
<dbReference type="PANTHER" id="PTHR34477:SF5">
    <property type="entry name" value="BSL5627 PROTEIN"/>
    <property type="match status" value="1"/>
</dbReference>
<dbReference type="Pfam" id="PF01541">
    <property type="entry name" value="GIY-YIG"/>
    <property type="match status" value="1"/>
</dbReference>
<dbReference type="InterPro" id="IPR000305">
    <property type="entry name" value="GIY-YIG_endonuc"/>
</dbReference>
<dbReference type="GeneID" id="61067798"/>
<dbReference type="InterPro" id="IPR035901">
    <property type="entry name" value="GIY-YIG_endonuc_sf"/>
</dbReference>
<dbReference type="Proteomes" id="UP000322188">
    <property type="component" value="Unassembled WGS sequence"/>
</dbReference>
<comment type="similarity">
    <text evidence="1">Belongs to the UPF0213 family.</text>
</comment>
<organism evidence="3 4">
    <name type="scientific">Brachyspira aalborgi</name>
    <dbReference type="NCBI Taxonomy" id="29522"/>
    <lineage>
        <taxon>Bacteria</taxon>
        <taxon>Pseudomonadati</taxon>
        <taxon>Spirochaetota</taxon>
        <taxon>Spirochaetia</taxon>
        <taxon>Brachyspirales</taxon>
        <taxon>Brachyspiraceae</taxon>
        <taxon>Brachyspira</taxon>
    </lineage>
</organism>
<gene>
    <name evidence="3" type="ORF">EPJ74_10705</name>
</gene>
<dbReference type="CDD" id="cd10448">
    <property type="entry name" value="GIY-YIG_unchar_3"/>
    <property type="match status" value="1"/>
</dbReference>
<evidence type="ECO:0000259" key="2">
    <source>
        <dbReference type="PROSITE" id="PS50164"/>
    </source>
</evidence>
<dbReference type="SUPFAM" id="SSF82771">
    <property type="entry name" value="GIY-YIG endonuclease"/>
    <property type="match status" value="1"/>
</dbReference>
<name>A0A5C8GCT8_9SPIR</name>
<dbReference type="RefSeq" id="WP_147561765.1">
    <property type="nucleotide sequence ID" value="NZ_SAYK01000008.1"/>
</dbReference>
<accession>A0A5C8GCT8</accession>
<dbReference type="SMART" id="SM00465">
    <property type="entry name" value="GIYc"/>
    <property type="match status" value="1"/>
</dbReference>
<dbReference type="InterPro" id="IPR050190">
    <property type="entry name" value="UPF0213_domain"/>
</dbReference>
<evidence type="ECO:0000313" key="3">
    <source>
        <dbReference type="EMBL" id="TXJ59569.1"/>
    </source>
</evidence>
<proteinExistence type="inferred from homology"/>
<protein>
    <submittedName>
        <fullName evidence="3">GIY-YIG nuclease family protein</fullName>
    </submittedName>
</protein>
<dbReference type="PROSITE" id="PS50164">
    <property type="entry name" value="GIY_YIG"/>
    <property type="match status" value="1"/>
</dbReference>
<dbReference type="Gene3D" id="3.40.1440.10">
    <property type="entry name" value="GIY-YIG endonuclease"/>
    <property type="match status" value="1"/>
</dbReference>
<reference evidence="3 4" key="1">
    <citation type="journal article" date="1992" name="Lakartidningen">
        <title>[Penicillin V and not amoxicillin is the first choice preparation in acute otitis].</title>
        <authorList>
            <person name="Kamme C."/>
            <person name="Lundgren K."/>
            <person name="Prellner K."/>
        </authorList>
    </citation>
    <scope>NUCLEOTIDE SEQUENCE [LARGE SCALE GENOMIC DNA]</scope>
    <source>
        <strain evidence="3 4">PC2022III</strain>
    </source>
</reference>
<dbReference type="PANTHER" id="PTHR34477">
    <property type="entry name" value="UPF0213 PROTEIN YHBQ"/>
    <property type="match status" value="1"/>
</dbReference>
<dbReference type="AlphaFoldDB" id="A0A5C8GCT8"/>
<feature type="domain" description="GIY-YIG" evidence="2">
    <location>
        <begin position="3"/>
        <end position="80"/>
    </location>
</feature>
<sequence>MKKQGFVYILFNRKNGTLYVGVTSDLIKRIYQHKNKLIEGFSKKYGLDKLGYYEIYENIENAILREKQIKSGSRKNKINLIEKVNPNWEDLYNSLL</sequence>